<dbReference type="GeneID" id="94583083"/>
<sequence length="124" mass="13584">MTTMCIAGTGSMTINRSALCPTKTHCFRTVGSRNGRDGRTSHQGCERTTQTILSGKVSHREDYLLQGVVVAKSCLASLQLVHSLPALHGSSRPIPILARYRIQEKECTEIWGSYLPRKNGAIGR</sequence>
<dbReference type="Proteomes" id="UP000182444">
    <property type="component" value="Chromosome 1C"/>
</dbReference>
<dbReference type="EMBL" id="CP017555">
    <property type="protein sequence ID" value="AOW03053.1"/>
    <property type="molecule type" value="Genomic_DNA"/>
</dbReference>
<dbReference type="AlphaFoldDB" id="A0A1D8NBP3"/>
<evidence type="ECO:0000313" key="1">
    <source>
        <dbReference type="EMBL" id="AOW03053.1"/>
    </source>
</evidence>
<proteinExistence type="predicted"/>
<reference evidence="1 2" key="1">
    <citation type="journal article" date="2016" name="PLoS ONE">
        <title>Sequence Assembly of Yarrowia lipolytica Strain W29/CLIB89 Shows Transposable Element Diversity.</title>
        <authorList>
            <person name="Magnan C."/>
            <person name="Yu J."/>
            <person name="Chang I."/>
            <person name="Jahn E."/>
            <person name="Kanomata Y."/>
            <person name="Wu J."/>
            <person name="Zeller M."/>
            <person name="Oakes M."/>
            <person name="Baldi P."/>
            <person name="Sandmeyer S."/>
        </authorList>
    </citation>
    <scope>NUCLEOTIDE SEQUENCE [LARGE SCALE GENOMIC DNA]</scope>
    <source>
        <strain evidence="2">CLIB89(W29)</strain>
    </source>
</reference>
<accession>A0A1D8NBP3</accession>
<gene>
    <name evidence="1" type="ORF">YALI1_C25747g</name>
</gene>
<dbReference type="RefSeq" id="XP_068138562.1">
    <property type="nucleotide sequence ID" value="XM_068282461.1"/>
</dbReference>
<dbReference type="VEuPathDB" id="FungiDB:YALI1_C25747g"/>
<evidence type="ECO:0000313" key="2">
    <source>
        <dbReference type="Proteomes" id="UP000182444"/>
    </source>
</evidence>
<name>A0A1D8NBP3_YARLL</name>
<protein>
    <submittedName>
        <fullName evidence="1">Uncharacterized protein</fullName>
    </submittedName>
</protein>
<organism evidence="1 2">
    <name type="scientific">Yarrowia lipolytica</name>
    <name type="common">Candida lipolytica</name>
    <dbReference type="NCBI Taxonomy" id="4952"/>
    <lineage>
        <taxon>Eukaryota</taxon>
        <taxon>Fungi</taxon>
        <taxon>Dikarya</taxon>
        <taxon>Ascomycota</taxon>
        <taxon>Saccharomycotina</taxon>
        <taxon>Dipodascomycetes</taxon>
        <taxon>Dipodascales</taxon>
        <taxon>Dipodascales incertae sedis</taxon>
        <taxon>Yarrowia</taxon>
    </lineage>
</organism>